<dbReference type="SUPFAM" id="SSF82895">
    <property type="entry name" value="TSP-1 type 1 repeat"/>
    <property type="match status" value="1"/>
</dbReference>
<dbReference type="Gene3D" id="2.20.100.10">
    <property type="entry name" value="Thrombospondin type-1 (TSP1) repeat"/>
    <property type="match status" value="1"/>
</dbReference>
<dbReference type="Proteomes" id="UP000887575">
    <property type="component" value="Unassembled WGS sequence"/>
</dbReference>
<protein>
    <submittedName>
        <fullName evidence="4">Uncharacterized protein</fullName>
    </submittedName>
</protein>
<keyword evidence="2" id="KW-0732">Signal</keyword>
<dbReference type="WBParaSite" id="MBELARI_LOCUS17325">
    <property type="protein sequence ID" value="MBELARI_LOCUS17325"/>
    <property type="gene ID" value="MBELARI_LOCUS17325"/>
</dbReference>
<dbReference type="PANTHER" id="PTHR31507">
    <property type="entry name" value="PROTEIN CBG15923"/>
    <property type="match status" value="1"/>
</dbReference>
<feature type="chain" id="PRO_5042140768" evidence="2">
    <location>
        <begin position="18"/>
        <end position="186"/>
    </location>
</feature>
<dbReference type="PANTHER" id="PTHR31507:SF3">
    <property type="entry name" value="TIL DOMAIN-CONTAINING PROTEIN"/>
    <property type="match status" value="1"/>
</dbReference>
<proteinExistence type="predicted"/>
<evidence type="ECO:0000256" key="1">
    <source>
        <dbReference type="SAM" id="MobiDB-lite"/>
    </source>
</evidence>
<feature type="signal peptide" evidence="2">
    <location>
        <begin position="1"/>
        <end position="17"/>
    </location>
</feature>
<dbReference type="AlphaFoldDB" id="A0AAF3ETD9"/>
<feature type="region of interest" description="Disordered" evidence="1">
    <location>
        <begin position="159"/>
        <end position="186"/>
    </location>
</feature>
<feature type="compositionally biased region" description="Polar residues" evidence="1">
    <location>
        <begin position="176"/>
        <end position="186"/>
    </location>
</feature>
<accession>A0AAF3ETD9</accession>
<keyword evidence="3" id="KW-1185">Reference proteome</keyword>
<evidence type="ECO:0000313" key="4">
    <source>
        <dbReference type="WBParaSite" id="MBELARI_LOCUS17325"/>
    </source>
</evidence>
<dbReference type="InterPro" id="IPR036383">
    <property type="entry name" value="TSP1_rpt_sf"/>
</dbReference>
<dbReference type="InterPro" id="IPR000884">
    <property type="entry name" value="TSP1_rpt"/>
</dbReference>
<evidence type="ECO:0000256" key="2">
    <source>
        <dbReference type="SAM" id="SignalP"/>
    </source>
</evidence>
<name>A0AAF3ETD9_9BILA</name>
<sequence length="186" mass="19765">MRTLFCISLGLLFNVNGDYLKYLRQVMDSSDGGNGTTTTSATTSQTTTQGCTQPIWTDWASFMSCDKDCGACGTQILRRSCNTSAQGCYCPGESQRTVPCNIGACGYPYPACCPPSTLMFFQNTFACGPQTQEILQVYTNSLALANSTNGYSPPPSYVQTPVVNRGTATPGPPQSNPVTTSNALIG</sequence>
<organism evidence="3 4">
    <name type="scientific">Mesorhabditis belari</name>
    <dbReference type="NCBI Taxonomy" id="2138241"/>
    <lineage>
        <taxon>Eukaryota</taxon>
        <taxon>Metazoa</taxon>
        <taxon>Ecdysozoa</taxon>
        <taxon>Nematoda</taxon>
        <taxon>Chromadorea</taxon>
        <taxon>Rhabditida</taxon>
        <taxon>Rhabditina</taxon>
        <taxon>Rhabditomorpha</taxon>
        <taxon>Rhabditoidea</taxon>
        <taxon>Rhabditidae</taxon>
        <taxon>Mesorhabditinae</taxon>
        <taxon>Mesorhabditis</taxon>
    </lineage>
</organism>
<evidence type="ECO:0000313" key="3">
    <source>
        <dbReference type="Proteomes" id="UP000887575"/>
    </source>
</evidence>
<reference evidence="4" key="1">
    <citation type="submission" date="2024-02" db="UniProtKB">
        <authorList>
            <consortium name="WormBaseParasite"/>
        </authorList>
    </citation>
    <scope>IDENTIFICATION</scope>
</reference>
<dbReference type="PROSITE" id="PS50092">
    <property type="entry name" value="TSP1"/>
    <property type="match status" value="1"/>
</dbReference>